<accession>A0ABZ0UQA6</accession>
<feature type="transmembrane region" description="Helical" evidence="8">
    <location>
        <begin position="213"/>
        <end position="240"/>
    </location>
</feature>
<dbReference type="InterPro" id="IPR004752">
    <property type="entry name" value="AmpG_permease/AT-1"/>
</dbReference>
<evidence type="ECO:0000313" key="11">
    <source>
        <dbReference type="Proteomes" id="UP001326613"/>
    </source>
</evidence>
<keyword evidence="3" id="KW-0813">Transport</keyword>
<dbReference type="EMBL" id="CP112932">
    <property type="protein sequence ID" value="WPY00229.1"/>
    <property type="molecule type" value="Genomic_DNA"/>
</dbReference>
<name>A0ABZ0UQA6_9RICK</name>
<evidence type="ECO:0000259" key="9">
    <source>
        <dbReference type="PROSITE" id="PS50850"/>
    </source>
</evidence>
<evidence type="ECO:0000256" key="1">
    <source>
        <dbReference type="ARBA" id="ARBA00004429"/>
    </source>
</evidence>
<proteinExistence type="inferred from homology"/>
<keyword evidence="7 8" id="KW-0472">Membrane</keyword>
<keyword evidence="5 8" id="KW-0812">Transmembrane</keyword>
<gene>
    <name evidence="10" type="ORF">Trichorick_00101</name>
</gene>
<dbReference type="NCBIfam" id="TIGR00901">
    <property type="entry name" value="2A0125"/>
    <property type="match status" value="1"/>
</dbReference>
<dbReference type="Proteomes" id="UP001326613">
    <property type="component" value="Chromosome"/>
</dbReference>
<feature type="transmembrane region" description="Helical" evidence="8">
    <location>
        <begin position="39"/>
        <end position="58"/>
    </location>
</feature>
<reference evidence="10 11" key="1">
    <citation type="submission" date="2022-10" db="EMBL/GenBank/DDBJ databases">
        <title>Host association and intracellularity evolved multiple times independently in the Rickettsiales.</title>
        <authorList>
            <person name="Castelli M."/>
            <person name="Nardi T."/>
            <person name="Gammuto L."/>
            <person name="Bellinzona G."/>
            <person name="Sabaneyeva E."/>
            <person name="Potekhin A."/>
            <person name="Serra V."/>
            <person name="Petroni G."/>
            <person name="Sassera D."/>
        </authorList>
    </citation>
    <scope>NUCLEOTIDE SEQUENCE [LARGE SCALE GENOMIC DNA]</scope>
    <source>
        <strain evidence="10 11">Kr 154-4</strain>
    </source>
</reference>
<evidence type="ECO:0000256" key="8">
    <source>
        <dbReference type="SAM" id="Phobius"/>
    </source>
</evidence>
<protein>
    <submittedName>
        <fullName evidence="10">MFS transporter</fullName>
    </submittedName>
</protein>
<feature type="domain" description="Major facilitator superfamily (MFS) profile" evidence="9">
    <location>
        <begin position="6"/>
        <end position="412"/>
    </location>
</feature>
<dbReference type="PANTHER" id="PTHR12778:SF10">
    <property type="entry name" value="MAJOR FACILITATOR SUPERFAMILY DOMAIN-CONTAINING PROTEIN 3"/>
    <property type="match status" value="1"/>
</dbReference>
<sequence length="414" mass="46189">MLTKDKLFIIWLFGATSGFTLMISGNTLNYWLAKENIDIRAIGIFAFISVPYAINFIWAPIFDTKTLGHLSKLLGHRLSWICVLQFTLALFVLFLSKLSPQHNLLLFGVIGLIISLLSSALDTVFGALRTEIISKESQGAASGIYIFGYRIGMLLSSSGAIYLSAKIGWQHVYMIFAILIMFLSSLLIITLYKKDYQEPPTNLKSTSVKNKNIFSFINDILKPIGSWSYLSLIIIFLILYRLPDNFINTMINPFLIHLSYNEFEIASAGKFFGISAAIIGGLVASYIMNKHSIQNSLLIFGILHAVAHSLFIVQAILGNNLILLFIVIGFESITGGMTMAAYIAFIASLCHGKFRATQYSFFSSMMGLSRSIFPTVSGYIVIEFGWQNFFLFVTIMTIPSLLLSFKLTTMLKTS</sequence>
<dbReference type="SUPFAM" id="SSF103473">
    <property type="entry name" value="MFS general substrate transporter"/>
    <property type="match status" value="1"/>
</dbReference>
<evidence type="ECO:0000256" key="5">
    <source>
        <dbReference type="ARBA" id="ARBA00022692"/>
    </source>
</evidence>
<feature type="transmembrane region" description="Helical" evidence="8">
    <location>
        <begin position="104"/>
        <end position="128"/>
    </location>
</feature>
<feature type="transmembrane region" description="Helical" evidence="8">
    <location>
        <begin position="271"/>
        <end position="289"/>
    </location>
</feature>
<dbReference type="Gene3D" id="1.20.1250.20">
    <property type="entry name" value="MFS general substrate transporter like domains"/>
    <property type="match status" value="2"/>
</dbReference>
<dbReference type="PROSITE" id="PS50850">
    <property type="entry name" value="MFS"/>
    <property type="match status" value="1"/>
</dbReference>
<feature type="transmembrane region" description="Helical" evidence="8">
    <location>
        <begin position="322"/>
        <end position="347"/>
    </location>
</feature>
<evidence type="ECO:0000256" key="2">
    <source>
        <dbReference type="ARBA" id="ARBA00008335"/>
    </source>
</evidence>
<keyword evidence="4" id="KW-0997">Cell inner membrane</keyword>
<evidence type="ECO:0000256" key="3">
    <source>
        <dbReference type="ARBA" id="ARBA00022448"/>
    </source>
</evidence>
<feature type="transmembrane region" description="Helical" evidence="8">
    <location>
        <begin position="359"/>
        <end position="382"/>
    </location>
</feature>
<feature type="transmembrane region" description="Helical" evidence="8">
    <location>
        <begin position="388"/>
        <end position="405"/>
    </location>
</feature>
<keyword evidence="4" id="KW-1003">Cell membrane</keyword>
<feature type="transmembrane region" description="Helical" evidence="8">
    <location>
        <begin position="140"/>
        <end position="165"/>
    </location>
</feature>
<evidence type="ECO:0000256" key="4">
    <source>
        <dbReference type="ARBA" id="ARBA00022519"/>
    </source>
</evidence>
<evidence type="ECO:0000256" key="7">
    <source>
        <dbReference type="ARBA" id="ARBA00023136"/>
    </source>
</evidence>
<keyword evidence="6 8" id="KW-1133">Transmembrane helix</keyword>
<dbReference type="InterPro" id="IPR011701">
    <property type="entry name" value="MFS"/>
</dbReference>
<feature type="transmembrane region" description="Helical" evidence="8">
    <location>
        <begin position="7"/>
        <end position="33"/>
    </location>
</feature>
<organism evidence="10 11">
    <name type="scientific">Candidatus Trichorickettsia mobilis</name>
    <dbReference type="NCBI Taxonomy" id="1346319"/>
    <lineage>
        <taxon>Bacteria</taxon>
        <taxon>Pseudomonadati</taxon>
        <taxon>Pseudomonadota</taxon>
        <taxon>Alphaproteobacteria</taxon>
        <taxon>Rickettsiales</taxon>
        <taxon>Rickettsiaceae</taxon>
        <taxon>Rickettsieae</taxon>
        <taxon>Candidatus Trichorickettsia</taxon>
    </lineage>
</organism>
<feature type="transmembrane region" description="Helical" evidence="8">
    <location>
        <begin position="296"/>
        <end position="316"/>
    </location>
</feature>
<dbReference type="InterPro" id="IPR020846">
    <property type="entry name" value="MFS_dom"/>
</dbReference>
<evidence type="ECO:0000256" key="6">
    <source>
        <dbReference type="ARBA" id="ARBA00022989"/>
    </source>
</evidence>
<keyword evidence="11" id="KW-1185">Reference proteome</keyword>
<comment type="similarity">
    <text evidence="2">Belongs to the major facilitator superfamily.</text>
</comment>
<dbReference type="Pfam" id="PF07690">
    <property type="entry name" value="MFS_1"/>
    <property type="match status" value="1"/>
</dbReference>
<dbReference type="RefSeq" id="WP_323738318.1">
    <property type="nucleotide sequence ID" value="NZ_CP112932.1"/>
</dbReference>
<feature type="transmembrane region" description="Helical" evidence="8">
    <location>
        <begin position="78"/>
        <end position="98"/>
    </location>
</feature>
<dbReference type="PANTHER" id="PTHR12778">
    <property type="entry name" value="SOLUTE CARRIER FAMILY 33 ACETYL-COA TRANSPORTER -RELATED"/>
    <property type="match status" value="1"/>
</dbReference>
<dbReference type="InterPro" id="IPR036259">
    <property type="entry name" value="MFS_trans_sf"/>
</dbReference>
<comment type="subcellular location">
    <subcellularLocation>
        <location evidence="1">Cell inner membrane</location>
        <topology evidence="1">Multi-pass membrane protein</topology>
    </subcellularLocation>
</comment>
<evidence type="ECO:0000313" key="10">
    <source>
        <dbReference type="EMBL" id="WPY00229.1"/>
    </source>
</evidence>
<feature type="transmembrane region" description="Helical" evidence="8">
    <location>
        <begin position="171"/>
        <end position="192"/>
    </location>
</feature>